<keyword evidence="3" id="KW-0804">Transcription</keyword>
<keyword evidence="7" id="KW-1185">Reference proteome</keyword>
<evidence type="ECO:0000256" key="2">
    <source>
        <dbReference type="ARBA" id="ARBA00023125"/>
    </source>
</evidence>
<dbReference type="SUPFAM" id="SSF46785">
    <property type="entry name" value="Winged helix' DNA-binding domain"/>
    <property type="match status" value="1"/>
</dbReference>
<dbReference type="RefSeq" id="WP_163826129.1">
    <property type="nucleotide sequence ID" value="NZ_JAAGUX010000034.1"/>
</dbReference>
<dbReference type="PANTHER" id="PTHR38465:SF1">
    <property type="entry name" value="HTH-TYPE TRANSCRIPTIONAL REGULATOR MJ1563-RELATED"/>
    <property type="match status" value="1"/>
</dbReference>
<evidence type="ECO:0000313" key="7">
    <source>
        <dbReference type="Proteomes" id="UP000470876"/>
    </source>
</evidence>
<comment type="caution">
    <text evidence="4">The sequence shown here is derived from an EMBL/GenBank/DDBJ whole genome shotgun (WGS) entry which is preliminary data.</text>
</comment>
<evidence type="ECO:0000256" key="3">
    <source>
        <dbReference type="ARBA" id="ARBA00023163"/>
    </source>
</evidence>
<dbReference type="AlphaFoldDB" id="A0A6P1DD11"/>
<protein>
    <submittedName>
        <fullName evidence="4">Transcriptional regulator</fullName>
    </submittedName>
</protein>
<dbReference type="Proteomes" id="UP000468928">
    <property type="component" value="Unassembled WGS sequence"/>
</dbReference>
<dbReference type="GO" id="GO:0003677">
    <property type="term" value="F:DNA binding"/>
    <property type="evidence" value="ECO:0007669"/>
    <property type="project" value="UniProtKB-KW"/>
</dbReference>
<proteinExistence type="predicted"/>
<dbReference type="Proteomes" id="UP000470876">
    <property type="component" value="Unassembled WGS sequence"/>
</dbReference>
<dbReference type="InterPro" id="IPR036390">
    <property type="entry name" value="WH_DNA-bd_sf"/>
</dbReference>
<dbReference type="EMBL" id="JAAGUX010000034">
    <property type="protein sequence ID" value="NEW57648.1"/>
    <property type="molecule type" value="Genomic_DNA"/>
</dbReference>
<organism evidence="4 6">
    <name type="scientific">Nocardia cyriacigeorgica</name>
    <dbReference type="NCBI Taxonomy" id="135487"/>
    <lineage>
        <taxon>Bacteria</taxon>
        <taxon>Bacillati</taxon>
        <taxon>Actinomycetota</taxon>
        <taxon>Actinomycetes</taxon>
        <taxon>Mycobacteriales</taxon>
        <taxon>Nocardiaceae</taxon>
        <taxon>Nocardia</taxon>
    </lineage>
</organism>
<dbReference type="InterPro" id="IPR052362">
    <property type="entry name" value="HTH-GbsR_regulator"/>
</dbReference>
<dbReference type="Gene3D" id="1.10.10.10">
    <property type="entry name" value="Winged helix-like DNA-binding domain superfamily/Winged helix DNA-binding domain"/>
    <property type="match status" value="1"/>
</dbReference>
<keyword evidence="1" id="KW-0805">Transcription regulation</keyword>
<reference evidence="6 7" key="1">
    <citation type="submission" date="2020-01" db="EMBL/GenBank/DDBJ databases">
        <title>Genetics and antimicrobial susceptibilities of Nocardia species isolated from the soil; a comparison with species isolated from humans.</title>
        <authorList>
            <person name="Carrasco G."/>
            <person name="Monzon S."/>
            <person name="Sansegundo M."/>
            <person name="Garcia E."/>
            <person name="Garrido N."/>
            <person name="Medina M.J."/>
            <person name="Villalon P."/>
            <person name="Ramirez-Arocha A.C."/>
            <person name="Jimenez P."/>
            <person name="Cuesta I."/>
            <person name="Valdezate S."/>
        </authorList>
    </citation>
    <scope>NUCLEOTIDE SEQUENCE [LARGE SCALE GENOMIC DNA]</scope>
    <source>
        <strain evidence="4 6">CNM20110639</strain>
        <strain evidence="5 7">CNM20110649</strain>
    </source>
</reference>
<accession>A0A6P1DD11</accession>
<gene>
    <name evidence="4" type="ORF">GV789_21725</name>
    <name evidence="5" type="ORF">GV794_18590</name>
</gene>
<sequence length="148" mass="16121">MSADEREEFAQQVGDLFASWNLARATGRVYGRLLLESEPVGLDYLGVVADASKGAVSTAVRELVSWGLARTIAQPGSRRLLVEARGGLENLLAASQQRARRFVEVLRHGAELTDDPPARARLADVTDLFERYVDAGDQILRARPSGDS</sequence>
<dbReference type="InterPro" id="IPR036388">
    <property type="entry name" value="WH-like_DNA-bd_sf"/>
</dbReference>
<evidence type="ECO:0000313" key="5">
    <source>
        <dbReference type="EMBL" id="NEW57648.1"/>
    </source>
</evidence>
<evidence type="ECO:0000313" key="4">
    <source>
        <dbReference type="EMBL" id="NEW47044.1"/>
    </source>
</evidence>
<name>A0A6P1DD11_9NOCA</name>
<evidence type="ECO:0000256" key="1">
    <source>
        <dbReference type="ARBA" id="ARBA00023015"/>
    </source>
</evidence>
<dbReference type="PANTHER" id="PTHR38465">
    <property type="entry name" value="HTH-TYPE TRANSCRIPTIONAL REGULATOR MJ1563-RELATED"/>
    <property type="match status" value="1"/>
</dbReference>
<evidence type="ECO:0000313" key="6">
    <source>
        <dbReference type="Proteomes" id="UP000468928"/>
    </source>
</evidence>
<keyword evidence="2" id="KW-0238">DNA-binding</keyword>
<dbReference type="EMBL" id="JAAGUZ010000068">
    <property type="protein sequence ID" value="NEW47044.1"/>
    <property type="molecule type" value="Genomic_DNA"/>
</dbReference>